<feature type="site" description="Important for catalytic activity" evidence="5">
    <location>
        <position position="285"/>
    </location>
</feature>
<feature type="binding site" evidence="5">
    <location>
        <position position="222"/>
    </location>
    <ligand>
        <name>NAD(+)</name>
        <dbReference type="ChEBI" id="CHEBI:57540"/>
    </ligand>
</feature>
<organism evidence="8 9">
    <name type="scientific">Crossiella cryophila</name>
    <dbReference type="NCBI Taxonomy" id="43355"/>
    <lineage>
        <taxon>Bacteria</taxon>
        <taxon>Bacillati</taxon>
        <taxon>Actinomycetota</taxon>
        <taxon>Actinomycetes</taxon>
        <taxon>Pseudonocardiales</taxon>
        <taxon>Pseudonocardiaceae</taxon>
        <taxon>Crossiella</taxon>
    </lineage>
</organism>
<feature type="binding site" evidence="5">
    <location>
        <position position="147"/>
    </location>
    <ligand>
        <name>substrate</name>
    </ligand>
</feature>
<dbReference type="Gene3D" id="3.40.50.720">
    <property type="entry name" value="NAD(P)-binding Rossmann-like Domain"/>
    <property type="match status" value="2"/>
</dbReference>
<feature type="binding site" evidence="5">
    <location>
        <begin position="333"/>
        <end position="336"/>
    </location>
    <ligand>
        <name>NAD(+)</name>
        <dbReference type="ChEBI" id="CHEBI:57540"/>
    </ligand>
</feature>
<evidence type="ECO:0000259" key="7">
    <source>
        <dbReference type="Pfam" id="PF02826"/>
    </source>
</evidence>
<dbReference type="SUPFAM" id="SSF51735">
    <property type="entry name" value="NAD(P)-binding Rossmann-fold domains"/>
    <property type="match status" value="1"/>
</dbReference>
<evidence type="ECO:0000256" key="2">
    <source>
        <dbReference type="ARBA" id="ARBA00013128"/>
    </source>
</evidence>
<dbReference type="InterPro" id="IPR033689">
    <property type="entry name" value="FDH_NAD-dep"/>
</dbReference>
<feature type="binding site" evidence="5">
    <location>
        <position position="381"/>
    </location>
    <ligand>
        <name>NAD(+)</name>
        <dbReference type="ChEBI" id="CHEBI:57540"/>
    </ligand>
</feature>
<dbReference type="EC" id="1.17.1.9" evidence="2 5"/>
<dbReference type="Pfam" id="PF02826">
    <property type="entry name" value="2-Hacid_dh_C"/>
    <property type="match status" value="1"/>
</dbReference>
<sequence length="385" mass="41652">MAKVLCVLYDDPVDGYPTGYARDGLPHLDGYPGGQTLPTPQAIDFTPGALLGSVSGELGLRRFLESRGHTLVVTSDKDGPESVFERELVDADVVISQPFWPAYLTPERIAKARNLKLAVTAGIGSDHVDLAAAIEAGVTVAEVTYCNSISVAEHVVMMILGLVRNYLPAHRIVNEGGWHIADAVARSYDLEGMHVGTVAAGRIGLAVLRRLKPFDVHLHYTDRHRLPTEVEQDLGLTFHPDAATMVPHCDVVTINAPLHPETEDLFNAHLISTMPRGAYLINTARAKIATQEAVVQALESGHLAGYAGDVWYPQPAPANHPWRTMPHHGMTPHISGSSLSAQTRYAAGTREILENFFDGSPIRDEYLIVDGGKLAGTGAHSYSTR</sequence>
<feature type="binding site" evidence="5">
    <location>
        <begin position="257"/>
        <end position="261"/>
    </location>
    <ligand>
        <name>NAD(+)</name>
        <dbReference type="ChEBI" id="CHEBI:57540"/>
    </ligand>
</feature>
<dbReference type="GO" id="GO:0005737">
    <property type="term" value="C:cytoplasm"/>
    <property type="evidence" value="ECO:0007669"/>
    <property type="project" value="UniProtKB-SubCell"/>
</dbReference>
<comment type="caution">
    <text evidence="8">The sequence shown here is derived from an EMBL/GenBank/DDBJ whole genome shotgun (WGS) entry which is preliminary data.</text>
</comment>
<dbReference type="Pfam" id="PF00389">
    <property type="entry name" value="2-Hacid_dh"/>
    <property type="match status" value="1"/>
</dbReference>
<dbReference type="GO" id="GO:0008863">
    <property type="term" value="F:formate dehydrogenase (NAD+) activity"/>
    <property type="evidence" value="ECO:0007669"/>
    <property type="project" value="UniProtKB-UniRule"/>
</dbReference>
<dbReference type="FunFam" id="3.40.50.720:FF:000057">
    <property type="entry name" value="Formate dehydrogenase"/>
    <property type="match status" value="1"/>
</dbReference>
<feature type="binding site" evidence="5">
    <location>
        <position position="283"/>
    </location>
    <ligand>
        <name>NAD(+)</name>
        <dbReference type="ChEBI" id="CHEBI:57540"/>
    </ligand>
</feature>
<dbReference type="PANTHER" id="PTHR42938">
    <property type="entry name" value="FORMATE DEHYDROGENASE 1"/>
    <property type="match status" value="1"/>
</dbReference>
<dbReference type="CDD" id="cd05302">
    <property type="entry name" value="FDH"/>
    <property type="match status" value="1"/>
</dbReference>
<protein>
    <recommendedName>
        <fullName evidence="2 5">Formate dehydrogenase</fullName>
        <shortName evidence="5">FDH</shortName>
        <ecNumber evidence="2 5">1.17.1.9</ecNumber>
    </recommendedName>
    <alternativeName>
        <fullName evidence="5">NAD-dependent formate dehydrogenase</fullName>
    </alternativeName>
</protein>
<evidence type="ECO:0000256" key="5">
    <source>
        <dbReference type="HAMAP-Rule" id="MF_03210"/>
    </source>
</evidence>
<feature type="site" description="Important for catalytic activity" evidence="5">
    <location>
        <position position="333"/>
    </location>
</feature>
<dbReference type="SUPFAM" id="SSF52283">
    <property type="entry name" value="Formate/glycerate dehydrogenase catalytic domain-like"/>
    <property type="match status" value="1"/>
</dbReference>
<comment type="function">
    <text evidence="5">Catalyzes the NAD(+)-dependent oxidation of formate to carbon dioxide. Formate oxidation is the final step in the methanol oxidation pathway in methylotrophic microorganisms. Has a role in the detoxification of exogenous formate in non-methylotrophic organisms.</text>
</comment>
<dbReference type="InterPro" id="IPR029752">
    <property type="entry name" value="D-isomer_DH_CS1"/>
</dbReference>
<comment type="similarity">
    <text evidence="5">Belongs to the D-isomer specific 2-hydroxyacid dehydrogenase family. FDH subfamily.</text>
</comment>
<evidence type="ECO:0000259" key="6">
    <source>
        <dbReference type="Pfam" id="PF00389"/>
    </source>
</evidence>
<dbReference type="PROSITE" id="PS00670">
    <property type="entry name" value="D_2_HYDROXYACID_DH_2"/>
    <property type="match status" value="1"/>
</dbReference>
<name>A0A7W7CFZ0_9PSEU</name>
<dbReference type="NCBIfam" id="NF005750">
    <property type="entry name" value="PRK07574.1"/>
    <property type="match status" value="1"/>
</dbReference>
<accession>A0A7W7CFZ0</accession>
<keyword evidence="5" id="KW-0963">Cytoplasm</keyword>
<dbReference type="EMBL" id="JACHMH010000001">
    <property type="protein sequence ID" value="MBB4680517.1"/>
    <property type="molecule type" value="Genomic_DNA"/>
</dbReference>
<dbReference type="Proteomes" id="UP000533598">
    <property type="component" value="Unassembled WGS sequence"/>
</dbReference>
<dbReference type="InterPro" id="IPR029753">
    <property type="entry name" value="D-isomer_DH_CS"/>
</dbReference>
<dbReference type="PROSITE" id="PS00065">
    <property type="entry name" value="D_2_HYDROXYACID_DH_1"/>
    <property type="match status" value="1"/>
</dbReference>
<dbReference type="InterPro" id="IPR006140">
    <property type="entry name" value="D-isomer_DH_NAD-bd"/>
</dbReference>
<evidence type="ECO:0000256" key="3">
    <source>
        <dbReference type="ARBA" id="ARBA00023002"/>
    </source>
</evidence>
<gene>
    <name evidence="8" type="ORF">HNR67_006635</name>
</gene>
<proteinExistence type="inferred from homology"/>
<keyword evidence="3 5" id="KW-0560">Oxidoreductase</keyword>
<dbReference type="GO" id="GO:0016616">
    <property type="term" value="F:oxidoreductase activity, acting on the CH-OH group of donors, NAD or NADP as acceptor"/>
    <property type="evidence" value="ECO:0007669"/>
    <property type="project" value="InterPro"/>
</dbReference>
<dbReference type="AlphaFoldDB" id="A0A7W7CFZ0"/>
<feature type="domain" description="D-isomer specific 2-hydroxyacid dehydrogenase catalytic" evidence="6">
    <location>
        <begin position="63"/>
        <end position="363"/>
    </location>
</feature>
<comment type="subcellular location">
    <subcellularLocation>
        <location evidence="5">Cytoplasm</location>
    </subcellularLocation>
</comment>
<evidence type="ECO:0000313" key="9">
    <source>
        <dbReference type="Proteomes" id="UP000533598"/>
    </source>
</evidence>
<reference evidence="8 9" key="1">
    <citation type="submission" date="2020-08" db="EMBL/GenBank/DDBJ databases">
        <title>Sequencing the genomes of 1000 actinobacteria strains.</title>
        <authorList>
            <person name="Klenk H.-P."/>
        </authorList>
    </citation>
    <scope>NUCLEOTIDE SEQUENCE [LARGE SCALE GENOMIC DNA]</scope>
    <source>
        <strain evidence="8 9">DSM 44230</strain>
    </source>
</reference>
<dbReference type="GO" id="GO:0051287">
    <property type="term" value="F:NAD binding"/>
    <property type="evidence" value="ECO:0007669"/>
    <property type="project" value="InterPro"/>
</dbReference>
<dbReference type="GO" id="GO:0042183">
    <property type="term" value="P:formate catabolic process"/>
    <property type="evidence" value="ECO:0007669"/>
    <property type="project" value="UniProtKB-UniRule"/>
</dbReference>
<dbReference type="InterPro" id="IPR006139">
    <property type="entry name" value="D-isomer_2_OHA_DH_cat_dom"/>
</dbReference>
<keyword evidence="9" id="KW-1185">Reference proteome</keyword>
<feature type="binding site" evidence="5">
    <location>
        <position position="148"/>
    </location>
    <ligand>
        <name>NAD(+)</name>
        <dbReference type="ChEBI" id="CHEBI:57540"/>
    </ligand>
</feature>
<dbReference type="RefSeq" id="WP_185006398.1">
    <property type="nucleotide sequence ID" value="NZ_BAAAUI010000005.1"/>
</dbReference>
<keyword evidence="4 5" id="KW-0520">NAD</keyword>
<dbReference type="PANTHER" id="PTHR42938:SF9">
    <property type="entry name" value="FORMATE DEHYDROGENASE 1"/>
    <property type="match status" value="1"/>
</dbReference>
<feature type="binding site" evidence="5">
    <location>
        <begin position="202"/>
        <end position="203"/>
    </location>
    <ligand>
        <name>NAD(+)</name>
        <dbReference type="ChEBI" id="CHEBI:57540"/>
    </ligand>
</feature>
<dbReference type="HAMAP" id="MF_03210">
    <property type="entry name" value="Formate_dehydrogenase"/>
    <property type="match status" value="1"/>
</dbReference>
<comment type="catalytic activity">
    <reaction evidence="1 5">
        <text>formate + NAD(+) = CO2 + NADH</text>
        <dbReference type="Rhea" id="RHEA:15985"/>
        <dbReference type="ChEBI" id="CHEBI:15740"/>
        <dbReference type="ChEBI" id="CHEBI:16526"/>
        <dbReference type="ChEBI" id="CHEBI:57540"/>
        <dbReference type="ChEBI" id="CHEBI:57945"/>
        <dbReference type="EC" id="1.17.1.9"/>
    </reaction>
</comment>
<feature type="binding site" evidence="5">
    <location>
        <position position="123"/>
    </location>
    <ligand>
        <name>substrate</name>
    </ligand>
</feature>
<dbReference type="InterPro" id="IPR036291">
    <property type="entry name" value="NAD(P)-bd_dom_sf"/>
</dbReference>
<evidence type="ECO:0000256" key="1">
    <source>
        <dbReference type="ARBA" id="ARBA00000455"/>
    </source>
</evidence>
<evidence type="ECO:0000256" key="4">
    <source>
        <dbReference type="ARBA" id="ARBA00023027"/>
    </source>
</evidence>
<evidence type="ECO:0000313" key="8">
    <source>
        <dbReference type="EMBL" id="MBB4680517.1"/>
    </source>
</evidence>
<feature type="domain" description="D-isomer specific 2-hydroxyacid dehydrogenase NAD-binding" evidence="7">
    <location>
        <begin position="156"/>
        <end position="335"/>
    </location>
</feature>
<comment type="subunit">
    <text evidence="5">Homodimer.</text>
</comment>
<feature type="binding site" evidence="5">
    <location>
        <position position="309"/>
    </location>
    <ligand>
        <name>NAD(+)</name>
        <dbReference type="ChEBI" id="CHEBI:57540"/>
    </ligand>
</feature>